<gene>
    <name evidence="2" type="ORF">HCN51_14025</name>
</gene>
<sequence>MKIADLARVRDEDLDGDVAGQASGAGARALMESIMETEREPVPNRSGRGRVILRRGLAFGPVAAALAAALVVWTPFGGPATQYANAAVSLRTADDGGTGGDVVEVEINDPGADAGKFTEAFRAIGLDVEVREAPVAPEDVGKLIGPELIEGSYPKGAGITISTREEGCRSAWCGKVSIPVGVTGRILVGIGRPAAPGELYATPVQIDVDPGGGVIKKYDPRGKPVARVRADLEAAGMKVGYVVMWDNPDGTGGGYAVDPAHVKDEWLVEHVERIASDAVTVFVAAPAGLPKDSLPMIQHPSPDWWQD</sequence>
<keyword evidence="1" id="KW-1133">Transmembrane helix</keyword>
<evidence type="ECO:0000313" key="3">
    <source>
        <dbReference type="Proteomes" id="UP000696294"/>
    </source>
</evidence>
<evidence type="ECO:0000256" key="1">
    <source>
        <dbReference type="SAM" id="Phobius"/>
    </source>
</evidence>
<proteinExistence type="predicted"/>
<dbReference type="Proteomes" id="UP000696294">
    <property type="component" value="Unassembled WGS sequence"/>
</dbReference>
<protein>
    <submittedName>
        <fullName evidence="2">Uncharacterized protein</fullName>
    </submittedName>
</protein>
<keyword evidence="1" id="KW-0812">Transmembrane</keyword>
<evidence type="ECO:0000313" key="2">
    <source>
        <dbReference type="EMBL" id="NJP90558.1"/>
    </source>
</evidence>
<dbReference type="RefSeq" id="WP_168010084.1">
    <property type="nucleotide sequence ID" value="NZ_JAATEP010000008.1"/>
</dbReference>
<dbReference type="EMBL" id="JAATEP010000008">
    <property type="protein sequence ID" value="NJP90558.1"/>
    <property type="molecule type" value="Genomic_DNA"/>
</dbReference>
<organism evidence="2 3">
    <name type="scientific">Nonomuraea composti</name>
    <dbReference type="NCBI Taxonomy" id="2720023"/>
    <lineage>
        <taxon>Bacteria</taxon>
        <taxon>Bacillati</taxon>
        <taxon>Actinomycetota</taxon>
        <taxon>Actinomycetes</taxon>
        <taxon>Streptosporangiales</taxon>
        <taxon>Streptosporangiaceae</taxon>
        <taxon>Nonomuraea</taxon>
    </lineage>
</organism>
<accession>A0ABX1B5W7</accession>
<comment type="caution">
    <text evidence="2">The sequence shown here is derived from an EMBL/GenBank/DDBJ whole genome shotgun (WGS) entry which is preliminary data.</text>
</comment>
<reference evidence="2 3" key="1">
    <citation type="submission" date="2020-03" db="EMBL/GenBank/DDBJ databases">
        <title>WGS of actinomycetes isolated from Thailand.</title>
        <authorList>
            <person name="Thawai C."/>
        </authorList>
    </citation>
    <scope>NUCLEOTIDE SEQUENCE [LARGE SCALE GENOMIC DNA]</scope>
    <source>
        <strain evidence="2 3">FMUSA5-5</strain>
    </source>
</reference>
<name>A0ABX1B5W7_9ACTN</name>
<keyword evidence="3" id="KW-1185">Reference proteome</keyword>
<keyword evidence="1" id="KW-0472">Membrane</keyword>
<feature type="transmembrane region" description="Helical" evidence="1">
    <location>
        <begin position="56"/>
        <end position="76"/>
    </location>
</feature>